<evidence type="ECO:0000256" key="9">
    <source>
        <dbReference type="ARBA" id="ARBA00023077"/>
    </source>
</evidence>
<feature type="domain" description="TonB-dependent receptor-like beta-barrel" evidence="16">
    <location>
        <begin position="281"/>
        <end position="768"/>
    </location>
</feature>
<evidence type="ECO:0000256" key="5">
    <source>
        <dbReference type="ARBA" id="ARBA00022692"/>
    </source>
</evidence>
<dbReference type="InterPro" id="IPR012910">
    <property type="entry name" value="Plug_dom"/>
</dbReference>
<evidence type="ECO:0000256" key="15">
    <source>
        <dbReference type="SAM" id="SignalP"/>
    </source>
</evidence>
<dbReference type="PANTHER" id="PTHR32552">
    <property type="entry name" value="FERRICHROME IRON RECEPTOR-RELATED"/>
    <property type="match status" value="1"/>
</dbReference>
<keyword evidence="5 12" id="KW-0812">Transmembrane</keyword>
<keyword evidence="19" id="KW-1185">Reference proteome</keyword>
<dbReference type="InterPro" id="IPR039426">
    <property type="entry name" value="TonB-dep_rcpt-like"/>
</dbReference>
<dbReference type="Pfam" id="PF00593">
    <property type="entry name" value="TonB_dep_Rec_b-barrel"/>
    <property type="match status" value="1"/>
</dbReference>
<keyword evidence="9 14" id="KW-0798">TonB box</keyword>
<comment type="caution">
    <text evidence="18">The sequence shown here is derived from an EMBL/GenBank/DDBJ whole genome shotgun (WGS) entry which is preliminary data.</text>
</comment>
<evidence type="ECO:0000256" key="2">
    <source>
        <dbReference type="ARBA" id="ARBA00022448"/>
    </source>
</evidence>
<organism evidence="18 19">
    <name type="scientific">Sphingorhabdus buctiana</name>
    <dbReference type="NCBI Taxonomy" id="1508805"/>
    <lineage>
        <taxon>Bacteria</taxon>
        <taxon>Pseudomonadati</taxon>
        <taxon>Pseudomonadota</taxon>
        <taxon>Alphaproteobacteria</taxon>
        <taxon>Sphingomonadales</taxon>
        <taxon>Sphingomonadaceae</taxon>
        <taxon>Sphingorhabdus</taxon>
    </lineage>
</organism>
<protein>
    <submittedName>
        <fullName evidence="18">TonB-dependent receptor</fullName>
    </submittedName>
</protein>
<dbReference type="PANTHER" id="PTHR32552:SF81">
    <property type="entry name" value="TONB-DEPENDENT OUTER MEMBRANE RECEPTOR"/>
    <property type="match status" value="1"/>
</dbReference>
<evidence type="ECO:0000256" key="8">
    <source>
        <dbReference type="ARBA" id="ARBA00023065"/>
    </source>
</evidence>
<evidence type="ECO:0000256" key="12">
    <source>
        <dbReference type="PROSITE-ProRule" id="PRU01360"/>
    </source>
</evidence>
<comment type="similarity">
    <text evidence="12 14">Belongs to the TonB-dependent receptor family.</text>
</comment>
<evidence type="ECO:0000256" key="7">
    <source>
        <dbReference type="ARBA" id="ARBA00023004"/>
    </source>
</evidence>
<evidence type="ECO:0000256" key="13">
    <source>
        <dbReference type="PROSITE-ProRule" id="PRU10144"/>
    </source>
</evidence>
<dbReference type="InterPro" id="IPR000531">
    <property type="entry name" value="Beta-barrel_TonB"/>
</dbReference>
<keyword evidence="11 12" id="KW-0998">Cell outer membrane</keyword>
<dbReference type="InterPro" id="IPR010917">
    <property type="entry name" value="TonB_rcpt_CS"/>
</dbReference>
<dbReference type="SUPFAM" id="SSF56935">
    <property type="entry name" value="Porins"/>
    <property type="match status" value="1"/>
</dbReference>
<keyword evidence="6 15" id="KW-0732">Signal</keyword>
<evidence type="ECO:0000313" key="18">
    <source>
        <dbReference type="EMBL" id="MFD1767081.1"/>
    </source>
</evidence>
<sequence length="807" mass="86466">MAQGNFRLAHASSISIAAALMAAPAMAQDAPADDSGIEEIVVTAQKREQSLQDVPMSISAVGADTLRDAGATGIAGVAALVPSLSLVANNQPLAQSYRIRGLGTDPNIPTFEPSVALFIDGVYMPRSGIGVDDLVDLERVEVLKGPQSTLHGKNATAGVISVVSKRPSDSFEGSIEGTLSWIEGGRTPLAYRIAGSLSGPISDRVRARVTGVYYDAGASFRNLTSAEQANEMKRYALRGQIEFDLSDSITFNLTGARSEVLDSNGTNPDWTRGVSPEPSYLLDNNPILNARFGVTACPDNNPTNRIICTTDPNRSNSSSDMVSGTLTADLGLATLTSITAWSQYESELLATDIDQVALPLITFRDTQAGESFSQELRLVSPTGGTVEWLLGGYYLDTKFERGDRGQTEMFEIQPAAALFPLAPGILPAQVVYGQPGDKGFQDSRASSKYFALFGQATYSLSDLFSLTAGLRWQTETKKASINNRATFTPNPNLPVGHPLAGINILTASLVPAATFPAGVPINGKLPDIKDDNFTWNVTANITPNDDALIYASYARGSKSGGYNIGFGSAVPALRGFGAETVDHWELGGKFDLADRRARLALSLFRSDYNDYQNAGFVGLQYLVNNADKVRVTGIEAEGTFRLADGLTMNLGGAYIDSEFKSYTGGACWFGRTPDSNPTPTGVFTSCDLSGSQLPLAPKWRMTGALQYEHQLSVGELYARTDLNWQSKANVNSASLDPRHVQKAFALVNARMGVRFENGLDLSFWASNLFNKTIVQQSGVLSFFGTTSGYQNYLGAPRQVGVTARFGF</sequence>
<dbReference type="InterPro" id="IPR036942">
    <property type="entry name" value="Beta-barrel_TonB_sf"/>
</dbReference>
<keyword evidence="10 12" id="KW-0472">Membrane</keyword>
<evidence type="ECO:0000259" key="17">
    <source>
        <dbReference type="Pfam" id="PF07715"/>
    </source>
</evidence>
<gene>
    <name evidence="18" type="ORF">ACFSAG_09515</name>
</gene>
<evidence type="ECO:0000256" key="1">
    <source>
        <dbReference type="ARBA" id="ARBA00004571"/>
    </source>
</evidence>
<keyword evidence="8" id="KW-0406">Ion transport</keyword>
<dbReference type="PROSITE" id="PS52016">
    <property type="entry name" value="TONB_DEPENDENT_REC_3"/>
    <property type="match status" value="1"/>
</dbReference>
<evidence type="ECO:0000259" key="16">
    <source>
        <dbReference type="Pfam" id="PF00593"/>
    </source>
</evidence>
<feature type="chain" id="PRO_5046440451" evidence="15">
    <location>
        <begin position="28"/>
        <end position="807"/>
    </location>
</feature>
<proteinExistence type="inferred from homology"/>
<feature type="short sequence motif" description="TonB C-terminal box" evidence="13">
    <location>
        <begin position="790"/>
        <end position="807"/>
    </location>
</feature>
<keyword evidence="18" id="KW-0675">Receptor</keyword>
<evidence type="ECO:0000313" key="19">
    <source>
        <dbReference type="Proteomes" id="UP001597215"/>
    </source>
</evidence>
<dbReference type="CDD" id="cd01347">
    <property type="entry name" value="ligand_gated_channel"/>
    <property type="match status" value="1"/>
</dbReference>
<keyword evidence="3 12" id="KW-1134">Transmembrane beta strand</keyword>
<dbReference type="Gene3D" id="2.40.170.20">
    <property type="entry name" value="TonB-dependent receptor, beta-barrel domain"/>
    <property type="match status" value="1"/>
</dbReference>
<evidence type="ECO:0000256" key="10">
    <source>
        <dbReference type="ARBA" id="ARBA00023136"/>
    </source>
</evidence>
<dbReference type="Proteomes" id="UP001597215">
    <property type="component" value="Unassembled WGS sequence"/>
</dbReference>
<dbReference type="Pfam" id="PF07715">
    <property type="entry name" value="Plug"/>
    <property type="match status" value="1"/>
</dbReference>
<feature type="domain" description="TonB-dependent receptor plug" evidence="17">
    <location>
        <begin position="51"/>
        <end position="159"/>
    </location>
</feature>
<evidence type="ECO:0000256" key="14">
    <source>
        <dbReference type="RuleBase" id="RU003357"/>
    </source>
</evidence>
<keyword evidence="4" id="KW-0410">Iron transport</keyword>
<name>A0ABW4MFZ6_9SPHN</name>
<evidence type="ECO:0000256" key="6">
    <source>
        <dbReference type="ARBA" id="ARBA00022729"/>
    </source>
</evidence>
<dbReference type="EMBL" id="JBHUEL010000008">
    <property type="protein sequence ID" value="MFD1767081.1"/>
    <property type="molecule type" value="Genomic_DNA"/>
</dbReference>
<keyword evidence="7" id="KW-0408">Iron</keyword>
<feature type="signal peptide" evidence="15">
    <location>
        <begin position="1"/>
        <end position="27"/>
    </location>
</feature>
<evidence type="ECO:0000256" key="4">
    <source>
        <dbReference type="ARBA" id="ARBA00022496"/>
    </source>
</evidence>
<reference evidence="19" key="1">
    <citation type="journal article" date="2019" name="Int. J. Syst. Evol. Microbiol.">
        <title>The Global Catalogue of Microorganisms (GCM) 10K type strain sequencing project: providing services to taxonomists for standard genome sequencing and annotation.</title>
        <authorList>
            <consortium name="The Broad Institute Genomics Platform"/>
            <consortium name="The Broad Institute Genome Sequencing Center for Infectious Disease"/>
            <person name="Wu L."/>
            <person name="Ma J."/>
        </authorList>
    </citation>
    <scope>NUCLEOTIDE SEQUENCE [LARGE SCALE GENOMIC DNA]</scope>
    <source>
        <strain evidence="19">CGMCC 1.12449</strain>
    </source>
</reference>
<keyword evidence="2 12" id="KW-0813">Transport</keyword>
<comment type="subcellular location">
    <subcellularLocation>
        <location evidence="1 12">Cell outer membrane</location>
        <topology evidence="1 12">Multi-pass membrane protein</topology>
    </subcellularLocation>
</comment>
<evidence type="ECO:0000256" key="3">
    <source>
        <dbReference type="ARBA" id="ARBA00022452"/>
    </source>
</evidence>
<accession>A0ABW4MFZ6</accession>
<dbReference type="PROSITE" id="PS01156">
    <property type="entry name" value="TONB_DEPENDENT_REC_2"/>
    <property type="match status" value="1"/>
</dbReference>
<evidence type="ECO:0000256" key="11">
    <source>
        <dbReference type="ARBA" id="ARBA00023237"/>
    </source>
</evidence>